<reference evidence="1 2" key="1">
    <citation type="submission" date="2019-03" db="EMBL/GenBank/DDBJ databases">
        <title>First draft genome of Liparis tanakae, snailfish: a comprehensive survey of snailfish specific genes.</title>
        <authorList>
            <person name="Kim W."/>
            <person name="Song I."/>
            <person name="Jeong J.-H."/>
            <person name="Kim D."/>
            <person name="Kim S."/>
            <person name="Ryu S."/>
            <person name="Song J.Y."/>
            <person name="Lee S.K."/>
        </authorList>
    </citation>
    <scope>NUCLEOTIDE SEQUENCE [LARGE SCALE GENOMIC DNA]</scope>
    <source>
        <tissue evidence="1">Muscle</tissue>
    </source>
</reference>
<protein>
    <submittedName>
        <fullName evidence="1">Uncharacterized protein</fullName>
    </submittedName>
</protein>
<evidence type="ECO:0000313" key="1">
    <source>
        <dbReference type="EMBL" id="TNN52491.1"/>
    </source>
</evidence>
<dbReference type="Proteomes" id="UP000314294">
    <property type="component" value="Unassembled WGS sequence"/>
</dbReference>
<evidence type="ECO:0000313" key="2">
    <source>
        <dbReference type="Proteomes" id="UP000314294"/>
    </source>
</evidence>
<keyword evidence="2" id="KW-1185">Reference proteome</keyword>
<organism evidence="1 2">
    <name type="scientific">Liparis tanakae</name>
    <name type="common">Tanaka's snailfish</name>
    <dbReference type="NCBI Taxonomy" id="230148"/>
    <lineage>
        <taxon>Eukaryota</taxon>
        <taxon>Metazoa</taxon>
        <taxon>Chordata</taxon>
        <taxon>Craniata</taxon>
        <taxon>Vertebrata</taxon>
        <taxon>Euteleostomi</taxon>
        <taxon>Actinopterygii</taxon>
        <taxon>Neopterygii</taxon>
        <taxon>Teleostei</taxon>
        <taxon>Neoteleostei</taxon>
        <taxon>Acanthomorphata</taxon>
        <taxon>Eupercaria</taxon>
        <taxon>Perciformes</taxon>
        <taxon>Cottioidei</taxon>
        <taxon>Cottales</taxon>
        <taxon>Liparidae</taxon>
        <taxon>Liparis</taxon>
    </lineage>
</organism>
<name>A0A4Z2GGY2_9TELE</name>
<gene>
    <name evidence="1" type="ORF">EYF80_037318</name>
</gene>
<sequence>MKQPLSTLQDWHLLSFSNFISQGHSRGTPCRHAPKPVCMKEGGHCEEAQGDTLVNINIREGRLEIMTPITVLGIFQPPRNSGKPLADSHFSKRHYRKALLSLAQAVLLVRRMALVDHDYAGQTQRKFSDGSVERAIWGVRLAVDWLCPKCSARLGSTELNMRTTPAPLSARQASMQSCPPPPATTTAIREEGRAKVFLFISSNTR</sequence>
<comment type="caution">
    <text evidence="1">The sequence shown here is derived from an EMBL/GenBank/DDBJ whole genome shotgun (WGS) entry which is preliminary data.</text>
</comment>
<dbReference type="AlphaFoldDB" id="A0A4Z2GGY2"/>
<proteinExistence type="predicted"/>
<accession>A0A4Z2GGY2</accession>
<dbReference type="EMBL" id="SRLO01000545">
    <property type="protein sequence ID" value="TNN52491.1"/>
    <property type="molecule type" value="Genomic_DNA"/>
</dbReference>